<dbReference type="Proteomes" id="UP001366060">
    <property type="component" value="Unassembled WGS sequence"/>
</dbReference>
<comment type="caution">
    <text evidence="3">The sequence shown here is derived from an EMBL/GenBank/DDBJ whole genome shotgun (WGS) entry which is preliminary data.</text>
</comment>
<dbReference type="NCBIfam" id="NF012211">
    <property type="entry name" value="tand_rpt_95"/>
    <property type="match status" value="3"/>
</dbReference>
<organism evidence="3 4">
    <name type="scientific">Psychromonas arctica</name>
    <dbReference type="NCBI Taxonomy" id="168275"/>
    <lineage>
        <taxon>Bacteria</taxon>
        <taxon>Pseudomonadati</taxon>
        <taxon>Pseudomonadota</taxon>
        <taxon>Gammaproteobacteria</taxon>
        <taxon>Alteromonadales</taxon>
        <taxon>Psychromonadaceae</taxon>
        <taxon>Psychromonas</taxon>
    </lineage>
</organism>
<dbReference type="Pfam" id="PF17963">
    <property type="entry name" value="Big_9"/>
    <property type="match status" value="2"/>
</dbReference>
<proteinExistence type="predicted"/>
<feature type="domain" description="Cadherin-like" evidence="2">
    <location>
        <begin position="2"/>
        <end position="37"/>
    </location>
</feature>
<dbReference type="Pfam" id="PF17803">
    <property type="entry name" value="Cadherin_4"/>
    <property type="match status" value="1"/>
</dbReference>
<dbReference type="Gene3D" id="2.60.40.3440">
    <property type="match status" value="3"/>
</dbReference>
<evidence type="ECO:0000259" key="1">
    <source>
        <dbReference type="Pfam" id="PF17803"/>
    </source>
</evidence>
<reference evidence="3 4" key="1">
    <citation type="submission" date="2024-02" db="EMBL/GenBank/DDBJ databases">
        <title>Bacteria isolated from the canopy kelp, Nereocystis luetkeana.</title>
        <authorList>
            <person name="Pfister C.A."/>
            <person name="Younker I.T."/>
            <person name="Light S.H."/>
        </authorList>
    </citation>
    <scope>NUCLEOTIDE SEQUENCE [LARGE SCALE GENOMIC DNA]</scope>
    <source>
        <strain evidence="3 4">TI.2.07</strain>
    </source>
</reference>
<dbReference type="InterPro" id="IPR013783">
    <property type="entry name" value="Ig-like_fold"/>
</dbReference>
<dbReference type="Pfam" id="PF17892">
    <property type="entry name" value="Cadherin_5"/>
    <property type="match status" value="1"/>
</dbReference>
<evidence type="ECO:0000259" key="2">
    <source>
        <dbReference type="Pfam" id="PF17892"/>
    </source>
</evidence>
<sequence length="443" mass="46239">INDDGTVTYTPNADFNGTDTFTYTNVDGNTETVTVTVDPIADDTVLVADSATTNEDTPITIDVVGNDTDVDNGEVSPVDTVTQGSNGSVAINDDGTVTYTPNADFNGTDTFTYTNEDGNTETVSVTVDPVADDSILVADSATTNEDTPITIDVVGNDTDVDNGEVSPVDTVTQGANGTVAINDDGTVTYTPNADFNGKDTFTYTNVDGNTETVTVTVDPVEDPTEIIVGSSDSELGEVTEDFDVTTDSKLTDSGTLTFIDVDIEDSENFEPTVEFTPSEQGDTALGNMTINADGDWSYEVDNSAVQYLGEDETLTEVYTVTLNGVTQDITVTINGVDDLSVVAGDATGSVTEDADAATLTTSGNLSLTDVDTNDTTTFTPATVTGAYGAVTIDENGDWSYAADNTQAAIQALDDGEFLTDTITVTTSDGVEQEIVITINGVDD</sequence>
<dbReference type="EMBL" id="JBAKBA010000089">
    <property type="protein sequence ID" value="MEL0661005.1"/>
    <property type="molecule type" value="Genomic_DNA"/>
</dbReference>
<feature type="non-terminal residue" evidence="3">
    <location>
        <position position="443"/>
    </location>
</feature>
<gene>
    <name evidence="3" type="ORF">V6255_17905</name>
</gene>
<dbReference type="InterPro" id="IPR041690">
    <property type="entry name" value="Cadherin_5"/>
</dbReference>
<dbReference type="RefSeq" id="WP_341629366.1">
    <property type="nucleotide sequence ID" value="NZ_JBAKBA010000089.1"/>
</dbReference>
<keyword evidence="4" id="KW-1185">Reference proteome</keyword>
<protein>
    <submittedName>
        <fullName evidence="3">Ig-like domain-containing protein</fullName>
    </submittedName>
</protein>
<feature type="domain" description="RapA2 cadherin-like" evidence="1">
    <location>
        <begin position="328"/>
        <end position="400"/>
    </location>
</feature>
<dbReference type="InterPro" id="IPR040853">
    <property type="entry name" value="RapA2_cadherin-like"/>
</dbReference>
<evidence type="ECO:0000313" key="4">
    <source>
        <dbReference type="Proteomes" id="UP001366060"/>
    </source>
</evidence>
<dbReference type="Gene3D" id="2.60.40.10">
    <property type="entry name" value="Immunoglobulins"/>
    <property type="match status" value="1"/>
</dbReference>
<accession>A0ABU9HGH5</accession>
<name>A0ABU9HGH5_9GAMM</name>
<dbReference type="InterPro" id="IPR010221">
    <property type="entry name" value="VCBS_dom"/>
</dbReference>
<evidence type="ECO:0000313" key="3">
    <source>
        <dbReference type="EMBL" id="MEL0661005.1"/>
    </source>
</evidence>
<dbReference type="NCBIfam" id="TIGR01965">
    <property type="entry name" value="VCBS_repeat"/>
    <property type="match status" value="3"/>
</dbReference>
<feature type="non-terminal residue" evidence="3">
    <location>
        <position position="1"/>
    </location>
</feature>